<keyword evidence="10 11" id="KW-0472">Membrane</keyword>
<keyword evidence="8 11" id="KW-1133">Transmembrane helix</keyword>
<dbReference type="GO" id="GO:0006508">
    <property type="term" value="P:proteolysis"/>
    <property type="evidence" value="ECO:0007669"/>
    <property type="project" value="UniProtKB-KW"/>
</dbReference>
<dbReference type="EC" id="3.4.24.-" evidence="11"/>
<evidence type="ECO:0000259" key="12">
    <source>
        <dbReference type="Pfam" id="PF02163"/>
    </source>
</evidence>
<dbReference type="EMBL" id="JRPD02000001">
    <property type="protein sequence ID" value="TLE01624.1"/>
    <property type="molecule type" value="Genomic_DNA"/>
</dbReference>
<comment type="cofactor">
    <cofactor evidence="1 11">
        <name>Zn(2+)</name>
        <dbReference type="ChEBI" id="CHEBI:29105"/>
    </cofactor>
</comment>
<organism evidence="13 16">
    <name type="scientific">Helicobacter muridarum</name>
    <dbReference type="NCBI Taxonomy" id="216"/>
    <lineage>
        <taxon>Bacteria</taxon>
        <taxon>Pseudomonadati</taxon>
        <taxon>Campylobacterota</taxon>
        <taxon>Epsilonproteobacteria</taxon>
        <taxon>Campylobacterales</taxon>
        <taxon>Helicobacteraceae</taxon>
        <taxon>Helicobacter</taxon>
    </lineage>
</organism>
<keyword evidence="9 11" id="KW-0482">Metalloprotease</keyword>
<evidence type="ECO:0000313" key="15">
    <source>
        <dbReference type="Proteomes" id="UP000029922"/>
    </source>
</evidence>
<keyword evidence="11" id="KW-0479">Metal-binding</keyword>
<evidence type="ECO:0000313" key="16">
    <source>
        <dbReference type="Proteomes" id="UP000255139"/>
    </source>
</evidence>
<feature type="transmembrane region" description="Helical" evidence="11">
    <location>
        <begin position="347"/>
        <end position="365"/>
    </location>
</feature>
<dbReference type="InterPro" id="IPR008915">
    <property type="entry name" value="Peptidase_M50"/>
</dbReference>
<dbReference type="NCBIfam" id="TIGR00054">
    <property type="entry name" value="RIP metalloprotease RseP"/>
    <property type="match status" value="1"/>
</dbReference>
<evidence type="ECO:0000256" key="6">
    <source>
        <dbReference type="ARBA" id="ARBA00022801"/>
    </source>
</evidence>
<comment type="subcellular location">
    <subcellularLocation>
        <location evidence="2">Membrane</location>
        <topology evidence="2">Multi-pass membrane protein</topology>
    </subcellularLocation>
</comment>
<evidence type="ECO:0000256" key="8">
    <source>
        <dbReference type="ARBA" id="ARBA00022989"/>
    </source>
</evidence>
<gene>
    <name evidence="13" type="primary">mmpA</name>
    <name evidence="14" type="synonym">rseP</name>
    <name evidence="14" type="ORF">LS73_000325</name>
    <name evidence="13" type="ORF">NCTC12714_01045</name>
</gene>
<keyword evidence="7 11" id="KW-0862">Zinc</keyword>
<dbReference type="GO" id="GO:0004222">
    <property type="term" value="F:metalloendopeptidase activity"/>
    <property type="evidence" value="ECO:0007669"/>
    <property type="project" value="InterPro"/>
</dbReference>
<dbReference type="SUPFAM" id="SSF50156">
    <property type="entry name" value="PDZ domain-like"/>
    <property type="match status" value="1"/>
</dbReference>
<keyword evidence="5 11" id="KW-0812">Transmembrane</keyword>
<reference evidence="14 15" key="1">
    <citation type="journal article" date="2014" name="Genome Announc.">
        <title>Draft genome sequences of eight enterohepatic helicobacter species isolated from both laboratory and wild rodents.</title>
        <authorList>
            <person name="Sheh A."/>
            <person name="Shen Z."/>
            <person name="Fox J.G."/>
        </authorList>
    </citation>
    <scope>NUCLEOTIDE SEQUENCE [LARGE SCALE GENOMIC DNA]</scope>
    <source>
        <strain evidence="14 15">ST1</strain>
    </source>
</reference>
<dbReference type="GO" id="GO:0046872">
    <property type="term" value="F:metal ion binding"/>
    <property type="evidence" value="ECO:0007669"/>
    <property type="project" value="UniProtKB-KW"/>
</dbReference>
<keyword evidence="4 13" id="KW-0645">Protease</keyword>
<evidence type="ECO:0000256" key="11">
    <source>
        <dbReference type="RuleBase" id="RU362031"/>
    </source>
</evidence>
<dbReference type="AlphaFoldDB" id="A0A099TX42"/>
<sequence>MNLIISILALSFVVFFHELGHFIFAKLFGVRVQTFSIGFGPKLLSYYYKGTQYSLSLIPLGGYVKLQGETNNTDLIKDSSSLFAKHPLERIAILFAGPLFNILLAFLLYICIFLHGIPTYSNEPIIGEVNPSLPSHGILLENDKILSINGVEVKSFQDISRILNSQQSKSNLDSANNIKGNELMQDKIALVVVSRQANNLQNIANSSDIDVEYLRLEVPISHSKNDNRLILGIAPKQELKNISLQESIIQSLNQTIKTSLLLYEGLKDLLIGVIGLENINSIIGITEVSIKALNVDFIFFLWVVAFISINLGIINLLPLPLLDGGQIVFTCYEWLTGKSISKKAESMIVSIGISIIVAIMCIGIYNDIYRLISSSI</sequence>
<feature type="transmembrane region" description="Helical" evidence="11">
    <location>
        <begin position="91"/>
        <end position="114"/>
    </location>
</feature>
<keyword evidence="16" id="KW-1185">Reference proteome</keyword>
<evidence type="ECO:0000256" key="4">
    <source>
        <dbReference type="ARBA" id="ARBA00022670"/>
    </source>
</evidence>
<evidence type="ECO:0000313" key="14">
    <source>
        <dbReference type="EMBL" id="TLE01624.1"/>
    </source>
</evidence>
<feature type="transmembrane region" description="Helical" evidence="11">
    <location>
        <begin position="297"/>
        <end position="317"/>
    </location>
</feature>
<dbReference type="PANTHER" id="PTHR42837:SF2">
    <property type="entry name" value="MEMBRANE METALLOPROTEASE ARASP2, CHLOROPLASTIC-RELATED"/>
    <property type="match status" value="1"/>
</dbReference>
<evidence type="ECO:0000256" key="9">
    <source>
        <dbReference type="ARBA" id="ARBA00023049"/>
    </source>
</evidence>
<reference evidence="13 16" key="2">
    <citation type="submission" date="2018-06" db="EMBL/GenBank/DDBJ databases">
        <authorList>
            <consortium name="Pathogen Informatics"/>
            <person name="Doyle S."/>
        </authorList>
    </citation>
    <scope>NUCLEOTIDE SEQUENCE [LARGE SCALE GENOMIC DNA]</scope>
    <source>
        <strain evidence="13 16">NCTC12714</strain>
    </source>
</reference>
<proteinExistence type="inferred from homology"/>
<protein>
    <recommendedName>
        <fullName evidence="11">Zinc metalloprotease</fullName>
        <ecNumber evidence="11">3.4.24.-</ecNumber>
    </recommendedName>
</protein>
<feature type="domain" description="Peptidase M50" evidence="12">
    <location>
        <begin position="7"/>
        <end position="358"/>
    </location>
</feature>
<keyword evidence="6 11" id="KW-0378">Hydrolase</keyword>
<evidence type="ECO:0000256" key="7">
    <source>
        <dbReference type="ARBA" id="ARBA00022833"/>
    </source>
</evidence>
<dbReference type="PANTHER" id="PTHR42837">
    <property type="entry name" value="REGULATOR OF SIGMA-E PROTEASE RSEP"/>
    <property type="match status" value="1"/>
</dbReference>
<dbReference type="EMBL" id="UGJE01000002">
    <property type="protein sequence ID" value="STQ86241.1"/>
    <property type="molecule type" value="Genomic_DNA"/>
</dbReference>
<dbReference type="GO" id="GO:0016020">
    <property type="term" value="C:membrane"/>
    <property type="evidence" value="ECO:0007669"/>
    <property type="project" value="UniProtKB-SubCell"/>
</dbReference>
<dbReference type="Proteomes" id="UP000029922">
    <property type="component" value="Unassembled WGS sequence"/>
</dbReference>
<evidence type="ECO:0000256" key="3">
    <source>
        <dbReference type="ARBA" id="ARBA00007931"/>
    </source>
</evidence>
<accession>A0A099TX42</accession>
<dbReference type="Proteomes" id="UP000255139">
    <property type="component" value="Unassembled WGS sequence"/>
</dbReference>
<evidence type="ECO:0000313" key="13">
    <source>
        <dbReference type="EMBL" id="STQ86241.1"/>
    </source>
</evidence>
<dbReference type="CDD" id="cd06163">
    <property type="entry name" value="S2P-M50_PDZ_RseP-like"/>
    <property type="match status" value="1"/>
</dbReference>
<name>A0A099TX42_9HELI</name>
<evidence type="ECO:0000256" key="2">
    <source>
        <dbReference type="ARBA" id="ARBA00004141"/>
    </source>
</evidence>
<dbReference type="RefSeq" id="WP_034559437.1">
    <property type="nucleotide sequence ID" value="NZ_FZML01000010.1"/>
</dbReference>
<dbReference type="STRING" id="216.LS73_09480"/>
<evidence type="ECO:0000256" key="5">
    <source>
        <dbReference type="ARBA" id="ARBA00022692"/>
    </source>
</evidence>
<evidence type="ECO:0000256" key="1">
    <source>
        <dbReference type="ARBA" id="ARBA00001947"/>
    </source>
</evidence>
<dbReference type="InterPro" id="IPR004387">
    <property type="entry name" value="Pept_M50_Zn"/>
</dbReference>
<dbReference type="Pfam" id="PF02163">
    <property type="entry name" value="Peptidase_M50"/>
    <property type="match status" value="1"/>
</dbReference>
<dbReference type="InterPro" id="IPR036034">
    <property type="entry name" value="PDZ_sf"/>
</dbReference>
<dbReference type="OrthoDB" id="9782003at2"/>
<evidence type="ECO:0000256" key="10">
    <source>
        <dbReference type="ARBA" id="ARBA00023136"/>
    </source>
</evidence>
<comment type="similarity">
    <text evidence="3 11">Belongs to the peptidase M50B family.</text>
</comment>